<keyword evidence="2 9" id="KW-0808">Transferase</keyword>
<feature type="binding site" evidence="9">
    <location>
        <begin position="228"/>
        <end position="229"/>
    </location>
    <ligand>
        <name>sn-glycerol 1-phosphate</name>
        <dbReference type="ChEBI" id="CHEBI:57685"/>
    </ligand>
</feature>
<comment type="cofactor">
    <cofactor evidence="9">
        <name>Mg(2+)</name>
        <dbReference type="ChEBI" id="CHEBI:18420"/>
    </cofactor>
</comment>
<dbReference type="InterPro" id="IPR010946">
    <property type="entry name" value="GGGP_synth"/>
</dbReference>
<dbReference type="AlphaFoldDB" id="A0A1H1NHX0"/>
<evidence type="ECO:0000256" key="4">
    <source>
        <dbReference type="ARBA" id="ARBA00022842"/>
    </source>
</evidence>
<keyword evidence="11" id="KW-1185">Reference proteome</keyword>
<evidence type="ECO:0000256" key="7">
    <source>
        <dbReference type="ARBA" id="ARBA00023264"/>
    </source>
</evidence>
<evidence type="ECO:0000256" key="2">
    <source>
        <dbReference type="ARBA" id="ARBA00022679"/>
    </source>
</evidence>
<feature type="binding site" evidence="9">
    <location>
        <begin position="206"/>
        <end position="207"/>
    </location>
    <ligand>
        <name>sn-glycerol 1-phosphate</name>
        <dbReference type="ChEBI" id="CHEBI:57685"/>
    </ligand>
</feature>
<comment type="function">
    <text evidence="9">Prenyltransferase that catalyzes the transfer of the geranylgeranyl moiety of geranylgeranyl diphosphate (GGPP) to the C3 hydroxyl of sn-glycerol-1-phosphate (G1P).</text>
</comment>
<dbReference type="NCBIfam" id="TIGR01769">
    <property type="entry name" value="GGGP"/>
    <property type="match status" value="1"/>
</dbReference>
<evidence type="ECO:0000256" key="5">
    <source>
        <dbReference type="ARBA" id="ARBA00023098"/>
    </source>
</evidence>
<keyword evidence="4 9" id="KW-0460">Magnesium</keyword>
<proteinExistence type="inferred from homology"/>
<evidence type="ECO:0000313" key="10">
    <source>
        <dbReference type="EMBL" id="SDR98564.1"/>
    </source>
</evidence>
<name>A0A1H1NHX0_9FLAO</name>
<dbReference type="Pfam" id="PF01884">
    <property type="entry name" value="PcrB"/>
    <property type="match status" value="1"/>
</dbReference>
<reference evidence="10 11" key="1">
    <citation type="submission" date="2016-10" db="EMBL/GenBank/DDBJ databases">
        <authorList>
            <person name="Varghese N."/>
            <person name="Submissions S."/>
        </authorList>
    </citation>
    <scope>NUCLEOTIDE SEQUENCE [LARGE SCALE GENOMIC DNA]</scope>
    <source>
        <strain evidence="10 11">Mar_2010_102</strain>
    </source>
</reference>
<comment type="similarity">
    <text evidence="9">Belongs to the GGGP/HepGP synthase family. Group II subfamily.</text>
</comment>
<evidence type="ECO:0000256" key="1">
    <source>
        <dbReference type="ARBA" id="ARBA00022516"/>
    </source>
</evidence>
<dbReference type="Proteomes" id="UP000198858">
    <property type="component" value="Chromosome I"/>
</dbReference>
<evidence type="ECO:0000256" key="3">
    <source>
        <dbReference type="ARBA" id="ARBA00022723"/>
    </source>
</evidence>
<protein>
    <recommendedName>
        <fullName evidence="9">Geranylgeranylglyceryl phosphate synthase</fullName>
        <shortName evidence="9">GGGP synthase</shortName>
        <shortName evidence="9">GGGPS</shortName>
        <ecNumber evidence="9">2.5.1.41</ecNumber>
    </recommendedName>
    <alternativeName>
        <fullName evidence="9">(S)-3-O-geranylgeranylglyceryl phosphate synthase</fullName>
    </alternativeName>
    <alternativeName>
        <fullName evidence="9">Phosphoglycerol geranylgeranyltransferase</fullName>
    </alternativeName>
</protein>
<dbReference type="GO" id="GO:0000287">
    <property type="term" value="F:magnesium ion binding"/>
    <property type="evidence" value="ECO:0007669"/>
    <property type="project" value="UniProtKB-UniRule"/>
</dbReference>
<dbReference type="Gene3D" id="3.20.20.390">
    <property type="entry name" value="FMN-linked oxidoreductases"/>
    <property type="match status" value="1"/>
</dbReference>
<dbReference type="GO" id="GO:0047294">
    <property type="term" value="F:phosphoglycerol geranylgeranyltransferase activity"/>
    <property type="evidence" value="ECO:0007669"/>
    <property type="project" value="UniProtKB-UniRule"/>
</dbReference>
<evidence type="ECO:0000313" key="11">
    <source>
        <dbReference type="Proteomes" id="UP000198858"/>
    </source>
</evidence>
<organism evidence="10 11">
    <name type="scientific">Christiangramia echinicola</name>
    <dbReference type="NCBI Taxonomy" id="279359"/>
    <lineage>
        <taxon>Bacteria</taxon>
        <taxon>Pseudomonadati</taxon>
        <taxon>Bacteroidota</taxon>
        <taxon>Flavobacteriia</taxon>
        <taxon>Flavobacteriales</taxon>
        <taxon>Flavobacteriaceae</taxon>
        <taxon>Christiangramia</taxon>
    </lineage>
</organism>
<feature type="binding site" evidence="9">
    <location>
        <position position="27"/>
    </location>
    <ligand>
        <name>Mg(2+)</name>
        <dbReference type="ChEBI" id="CHEBI:18420"/>
    </ligand>
</feature>
<dbReference type="GO" id="GO:0005737">
    <property type="term" value="C:cytoplasm"/>
    <property type="evidence" value="ECO:0007669"/>
    <property type="project" value="InterPro"/>
</dbReference>
<dbReference type="EC" id="2.5.1.41" evidence="9"/>
<keyword evidence="6 9" id="KW-0594">Phospholipid biosynthesis</keyword>
<dbReference type="NCBIfam" id="NF003198">
    <property type="entry name" value="PRK04169.1-2"/>
    <property type="match status" value="1"/>
</dbReference>
<dbReference type="NCBIfam" id="TIGR01768">
    <property type="entry name" value="GGGP-family"/>
    <property type="match status" value="1"/>
</dbReference>
<dbReference type="InterPro" id="IPR008205">
    <property type="entry name" value="GGGP_HepGP_synthase"/>
</dbReference>
<keyword evidence="1 9" id="KW-0444">Lipid biosynthesis</keyword>
<accession>A0A1H1NHX0</accession>
<comment type="caution">
    <text evidence="9">Lacks conserved residue(s) required for the propagation of feature annotation.</text>
</comment>
<dbReference type="RefSeq" id="WP_089662051.1">
    <property type="nucleotide sequence ID" value="NZ_LT629745.1"/>
</dbReference>
<evidence type="ECO:0000256" key="9">
    <source>
        <dbReference type="HAMAP-Rule" id="MF_00112"/>
    </source>
</evidence>
<dbReference type="GO" id="GO:0046474">
    <property type="term" value="P:glycerophospholipid biosynthetic process"/>
    <property type="evidence" value="ECO:0007669"/>
    <property type="project" value="UniProtKB-UniRule"/>
</dbReference>
<feature type="binding site" evidence="9">
    <location>
        <begin position="175"/>
        <end position="181"/>
    </location>
    <ligand>
        <name>sn-glycerol 1-phosphate</name>
        <dbReference type="ChEBI" id="CHEBI:57685"/>
    </ligand>
</feature>
<sequence>MIEVQSYLEEIQQAAYENRKLLAVLVDPDKFDENSISEFIQNLPKETTHIFVGGSTVEEGRTCAVVKAFKNLCGLPIILFPGDHSQISSHADALLFLSLISGRNPEFLIEQQVRSVKKIRNTSLEIIPTGYILIDGGRETSVQKVSNTVPLAQSNLQQIVNTALAGQYSGKKLIYLEAGSGANNPVSSEIISSVKNELNIPVIVGGGIRSTQQLLEAYNAGADLVVIGTAFENGSFQQ</sequence>
<keyword evidence="5 9" id="KW-0443">Lipid metabolism</keyword>
<evidence type="ECO:0000256" key="8">
    <source>
        <dbReference type="ARBA" id="ARBA00047288"/>
    </source>
</evidence>
<feature type="binding site" evidence="9">
    <location>
        <position position="55"/>
    </location>
    <ligand>
        <name>Mg(2+)</name>
        <dbReference type="ChEBI" id="CHEBI:18420"/>
    </ligand>
</feature>
<evidence type="ECO:0000256" key="6">
    <source>
        <dbReference type="ARBA" id="ARBA00023209"/>
    </source>
</evidence>
<keyword evidence="3 9" id="KW-0479">Metal-binding</keyword>
<dbReference type="SUPFAM" id="SSF51395">
    <property type="entry name" value="FMN-linked oxidoreductases"/>
    <property type="match status" value="1"/>
</dbReference>
<dbReference type="EMBL" id="LT629745">
    <property type="protein sequence ID" value="SDR98564.1"/>
    <property type="molecule type" value="Genomic_DNA"/>
</dbReference>
<dbReference type="InterPro" id="IPR038597">
    <property type="entry name" value="GGGP/HepGP_synthase_sf"/>
</dbReference>
<keyword evidence="7 9" id="KW-1208">Phospholipid metabolism</keyword>
<comment type="catalytic activity">
    <reaction evidence="8 9">
        <text>sn-glycerol 1-phosphate + (2E,6E,10E)-geranylgeranyl diphosphate = sn-3-O-(geranylgeranyl)glycerol 1-phosphate + diphosphate</text>
        <dbReference type="Rhea" id="RHEA:23404"/>
        <dbReference type="ChEBI" id="CHEBI:33019"/>
        <dbReference type="ChEBI" id="CHEBI:57677"/>
        <dbReference type="ChEBI" id="CHEBI:57685"/>
        <dbReference type="ChEBI" id="CHEBI:58756"/>
        <dbReference type="EC" id="2.5.1.41"/>
    </reaction>
</comment>
<dbReference type="STRING" id="1250231.SAMN04488552_1730"/>
<gene>
    <name evidence="10" type="ORF">SAMN04488552_1730</name>
</gene>
<dbReference type="HAMAP" id="MF_00112">
    <property type="entry name" value="GGGP_HepGP_synthase"/>
    <property type="match status" value="1"/>
</dbReference>